<keyword evidence="1" id="KW-1133">Transmembrane helix</keyword>
<proteinExistence type="predicted"/>
<protein>
    <submittedName>
        <fullName evidence="2">Uncharacterized protein</fullName>
    </submittedName>
</protein>
<keyword evidence="1" id="KW-0812">Transmembrane</keyword>
<keyword evidence="1" id="KW-0472">Membrane</keyword>
<organism evidence="2">
    <name type="scientific">Brassica campestris</name>
    <name type="common">Field mustard</name>
    <dbReference type="NCBI Taxonomy" id="3711"/>
    <lineage>
        <taxon>Eukaryota</taxon>
        <taxon>Viridiplantae</taxon>
        <taxon>Streptophyta</taxon>
        <taxon>Embryophyta</taxon>
        <taxon>Tracheophyta</taxon>
        <taxon>Spermatophyta</taxon>
        <taxon>Magnoliopsida</taxon>
        <taxon>eudicotyledons</taxon>
        <taxon>Gunneridae</taxon>
        <taxon>Pentapetalae</taxon>
        <taxon>rosids</taxon>
        <taxon>malvids</taxon>
        <taxon>Brassicales</taxon>
        <taxon>Brassicaceae</taxon>
        <taxon>Brassiceae</taxon>
        <taxon>Brassica</taxon>
    </lineage>
</organism>
<feature type="transmembrane region" description="Helical" evidence="1">
    <location>
        <begin position="6"/>
        <end position="27"/>
    </location>
</feature>
<sequence>MQRLTVITAMKVALVFVTFLVILHQIFKIKNYW</sequence>
<evidence type="ECO:0000256" key="1">
    <source>
        <dbReference type="SAM" id="Phobius"/>
    </source>
</evidence>
<dbReference type="AlphaFoldDB" id="A0A3P5ZQP5"/>
<name>A0A3P5ZQP5_BRACM</name>
<dbReference type="EMBL" id="LR031572">
    <property type="protein sequence ID" value="VDC82462.1"/>
    <property type="molecule type" value="Genomic_DNA"/>
</dbReference>
<reference evidence="2" key="1">
    <citation type="submission" date="2018-11" db="EMBL/GenBank/DDBJ databases">
        <authorList>
            <consortium name="Genoscope - CEA"/>
            <person name="William W."/>
        </authorList>
    </citation>
    <scope>NUCLEOTIDE SEQUENCE</scope>
</reference>
<accession>A0A3P5ZQP5</accession>
<gene>
    <name evidence="2" type="ORF">BRAA03T13680Z</name>
</gene>
<evidence type="ECO:0000313" key="2">
    <source>
        <dbReference type="EMBL" id="VDC82462.1"/>
    </source>
</evidence>